<evidence type="ECO:0000313" key="2">
    <source>
        <dbReference type="Proteomes" id="UP000005755"/>
    </source>
</evidence>
<proteinExistence type="predicted"/>
<name>A0ABN0BB08_9HELI</name>
<evidence type="ECO:0000313" key="1">
    <source>
        <dbReference type="EMBL" id="EFR46785.1"/>
    </source>
</evidence>
<protein>
    <submittedName>
        <fullName evidence="1">Uncharacterized protein</fullName>
    </submittedName>
</protein>
<dbReference type="RefSeq" id="WP_002956655.1">
    <property type="nucleotide sequence ID" value="NZ_BEZM01000229.1"/>
</dbReference>
<reference evidence="2" key="1">
    <citation type="journal article" date="2014" name="Genome Announc.">
        <title>Draft genome sequences of six enterohepatic helicobacter species isolated from humans and one from rhesus macaques.</title>
        <authorList>
            <person name="Shen Z."/>
            <person name="Sheh A."/>
            <person name="Young S.K."/>
            <person name="Abouelliel A."/>
            <person name="Ward D.V."/>
            <person name="Earl A.M."/>
            <person name="Fox J.G."/>
        </authorList>
    </citation>
    <scope>NUCLEOTIDE SEQUENCE [LARGE SCALE GENOMIC DNA]</scope>
    <source>
        <strain evidence="2">CCUG 18818</strain>
    </source>
</reference>
<accession>A0ABN0BB08</accession>
<sequence>MASPCGEPNLLLFDYGIALKILDLLTLITETYPYKFHTKHKYSKSHPALLILK</sequence>
<keyword evidence="2" id="KW-1185">Reference proteome</keyword>
<dbReference type="EMBL" id="DS990392">
    <property type="protein sequence ID" value="EFR46785.1"/>
    <property type="molecule type" value="Genomic_DNA"/>
</dbReference>
<organism evidence="1 2">
    <name type="scientific">Helicobacter cinaedi CCUG 18818 = ATCC BAA-847</name>
    <dbReference type="NCBI Taxonomy" id="537971"/>
    <lineage>
        <taxon>Bacteria</taxon>
        <taxon>Pseudomonadati</taxon>
        <taxon>Campylobacterota</taxon>
        <taxon>Epsilonproteobacteria</taxon>
        <taxon>Campylobacterales</taxon>
        <taxon>Helicobacteraceae</taxon>
        <taxon>Helicobacter</taxon>
    </lineage>
</organism>
<dbReference type="Proteomes" id="UP000005755">
    <property type="component" value="Unassembled WGS sequence"/>
</dbReference>
<gene>
    <name evidence="1" type="ORF">HCCG_01332</name>
</gene>